<feature type="compositionally biased region" description="Low complexity" evidence="1">
    <location>
        <begin position="7"/>
        <end position="17"/>
    </location>
</feature>
<dbReference type="EMBL" id="OW240912">
    <property type="protein sequence ID" value="CAH2223223.1"/>
    <property type="molecule type" value="Genomic_DNA"/>
</dbReference>
<gene>
    <name evidence="2" type="ORF">PECUL_23A012511</name>
</gene>
<feature type="region of interest" description="Disordered" evidence="1">
    <location>
        <begin position="1"/>
        <end position="24"/>
    </location>
</feature>
<feature type="non-terminal residue" evidence="2">
    <location>
        <position position="57"/>
    </location>
</feature>
<organism evidence="2 3">
    <name type="scientific">Pelobates cultripes</name>
    <name type="common">Western spadefoot toad</name>
    <dbReference type="NCBI Taxonomy" id="61616"/>
    <lineage>
        <taxon>Eukaryota</taxon>
        <taxon>Metazoa</taxon>
        <taxon>Chordata</taxon>
        <taxon>Craniata</taxon>
        <taxon>Vertebrata</taxon>
        <taxon>Euteleostomi</taxon>
        <taxon>Amphibia</taxon>
        <taxon>Batrachia</taxon>
        <taxon>Anura</taxon>
        <taxon>Pelobatoidea</taxon>
        <taxon>Pelobatidae</taxon>
        <taxon>Pelobates</taxon>
    </lineage>
</organism>
<accession>A0AAD1VMF7</accession>
<proteinExistence type="predicted"/>
<evidence type="ECO:0000256" key="1">
    <source>
        <dbReference type="SAM" id="MobiDB-lite"/>
    </source>
</evidence>
<sequence length="57" mass="6238">MATAGKSPISSAPSDSSMEGANLRTLLTQLPSKTDLKVMFSKMEKSFGEKLQTFRKE</sequence>
<dbReference type="AlphaFoldDB" id="A0AAD1VMF7"/>
<reference evidence="2" key="1">
    <citation type="submission" date="2022-03" db="EMBL/GenBank/DDBJ databases">
        <authorList>
            <person name="Alioto T."/>
            <person name="Alioto T."/>
            <person name="Gomez Garrido J."/>
        </authorList>
    </citation>
    <scope>NUCLEOTIDE SEQUENCE</scope>
</reference>
<name>A0AAD1VMF7_PELCU</name>
<evidence type="ECO:0000313" key="2">
    <source>
        <dbReference type="EMBL" id="CAH2223223.1"/>
    </source>
</evidence>
<dbReference type="Proteomes" id="UP001295444">
    <property type="component" value="Chromosome 01"/>
</dbReference>
<protein>
    <submittedName>
        <fullName evidence="2">Uncharacterized protein</fullName>
    </submittedName>
</protein>
<evidence type="ECO:0000313" key="3">
    <source>
        <dbReference type="Proteomes" id="UP001295444"/>
    </source>
</evidence>
<keyword evidence="3" id="KW-1185">Reference proteome</keyword>